<evidence type="ECO:0000313" key="1">
    <source>
        <dbReference type="EMBL" id="CAE7175219.1"/>
    </source>
</evidence>
<gene>
    <name evidence="1" type="ORF">RDB_LOCUS110627</name>
</gene>
<evidence type="ECO:0000313" key="2">
    <source>
        <dbReference type="Proteomes" id="UP000663827"/>
    </source>
</evidence>
<proteinExistence type="predicted"/>
<dbReference type="Proteomes" id="UP000663827">
    <property type="component" value="Unassembled WGS sequence"/>
</dbReference>
<organism evidence="1 2">
    <name type="scientific">Rhizoctonia solani</name>
    <dbReference type="NCBI Taxonomy" id="456999"/>
    <lineage>
        <taxon>Eukaryota</taxon>
        <taxon>Fungi</taxon>
        <taxon>Dikarya</taxon>
        <taxon>Basidiomycota</taxon>
        <taxon>Agaricomycotina</taxon>
        <taxon>Agaricomycetes</taxon>
        <taxon>Cantharellales</taxon>
        <taxon>Ceratobasidiaceae</taxon>
        <taxon>Rhizoctonia</taxon>
    </lineage>
</organism>
<protein>
    <submittedName>
        <fullName evidence="1">Uncharacterized protein</fullName>
    </submittedName>
</protein>
<accession>A0A8H3E7A8</accession>
<dbReference type="AlphaFoldDB" id="A0A8H3E7A8"/>
<name>A0A8H3E7A8_9AGAM</name>
<sequence length="431" mass="47882">MSPLWGRPTGSYVPLSDVHRSVLSVDSELDGLQAMQRISGQGTEGQIGIPARQGEDIGVHTFKSALNLALDPATIRHLGDPHLICSCIQLMKMVTPQHSAIASPFSYEYGYLCFKLLATALNICLMERWKELDKALANSKKNSQKSAQAIVSANLSSVVLTQLMMQQYTGGDCDLVLGWLTPAAKRRQPALVSQSDISALFDLMWADRKSFLQALVNDSSSACGLSGLFFCLTRYVSRAREFQRDPGGEILKFRLKELGTRYILIASETQSEATVLMINSHECTRKWNDTPKHVDPEDSRVMMSAYIKQLSDDRDPMEVARDPSIIPSFVPLVTDAKTQDLLPQAMQCTVKYGWCTLLDEYEADKLEALVDVICGSLSMLIRPPHNRPYNLTSSTQKQIIDAMYKSNMLDWVACVMVRLGPASKTSMFHSA</sequence>
<comment type="caution">
    <text evidence="1">The sequence shown here is derived from an EMBL/GenBank/DDBJ whole genome shotgun (WGS) entry which is preliminary data.</text>
</comment>
<dbReference type="EMBL" id="CAJNJQ010002425">
    <property type="protein sequence ID" value="CAE7175219.1"/>
    <property type="molecule type" value="Genomic_DNA"/>
</dbReference>
<reference evidence="1" key="1">
    <citation type="submission" date="2021-01" db="EMBL/GenBank/DDBJ databases">
        <authorList>
            <person name="Kaushik A."/>
        </authorList>
    </citation>
    <scope>NUCLEOTIDE SEQUENCE</scope>
    <source>
        <strain evidence="1">AG5</strain>
    </source>
</reference>